<dbReference type="AlphaFoldDB" id="A0A4Y6V904"/>
<accession>A0A4Y6V904</accession>
<dbReference type="InterPro" id="IPR011013">
    <property type="entry name" value="Gal_mutarotase_sf_dom"/>
</dbReference>
<dbReference type="Gene3D" id="2.70.98.10">
    <property type="match status" value="1"/>
</dbReference>
<organism evidence="1 2">
    <name type="scientific">Neokomagataea tanensis</name>
    <dbReference type="NCBI Taxonomy" id="661191"/>
    <lineage>
        <taxon>Bacteria</taxon>
        <taxon>Pseudomonadati</taxon>
        <taxon>Pseudomonadota</taxon>
        <taxon>Alphaproteobacteria</taxon>
        <taxon>Acetobacterales</taxon>
        <taxon>Acetobacteraceae</taxon>
        <taxon>Neokomagataea</taxon>
    </lineage>
</organism>
<keyword evidence="2" id="KW-1185">Reference proteome</keyword>
<dbReference type="EMBL" id="CP032485">
    <property type="protein sequence ID" value="QDH25140.1"/>
    <property type="molecule type" value="Genomic_DNA"/>
</dbReference>
<dbReference type="Proteomes" id="UP000317214">
    <property type="component" value="Chromosome"/>
</dbReference>
<dbReference type="GO" id="GO:0016853">
    <property type="term" value="F:isomerase activity"/>
    <property type="evidence" value="ECO:0007669"/>
    <property type="project" value="InterPro"/>
</dbReference>
<evidence type="ECO:0000313" key="1">
    <source>
        <dbReference type="EMBL" id="QDH25140.1"/>
    </source>
</evidence>
<dbReference type="GO" id="GO:0005975">
    <property type="term" value="P:carbohydrate metabolic process"/>
    <property type="evidence" value="ECO:0007669"/>
    <property type="project" value="InterPro"/>
</dbReference>
<dbReference type="OrthoDB" id="9796517at2"/>
<reference evidence="1 2" key="1">
    <citation type="submission" date="2018-09" db="EMBL/GenBank/DDBJ databases">
        <title>The complete genome sequence of Neokomagataea tanensis NBRC 106556(T).</title>
        <authorList>
            <person name="Chua K.-O."/>
            <person name="See-Too W.-S."/>
            <person name="Hong K.-W."/>
            <person name="Yin W.-F."/>
            <person name="Chan K.-G."/>
        </authorList>
    </citation>
    <scope>NUCLEOTIDE SEQUENCE [LARGE SCALE GENOMIC DNA]</scope>
    <source>
        <strain evidence="2">AH13 \ NBRC 106556</strain>
    </source>
</reference>
<dbReference type="InterPro" id="IPR008183">
    <property type="entry name" value="Aldose_1/G6P_1-epimerase"/>
</dbReference>
<dbReference type="Pfam" id="PF01263">
    <property type="entry name" value="Aldose_epim"/>
    <property type="match status" value="1"/>
</dbReference>
<dbReference type="KEGG" id="ntn:D5366_07860"/>
<sequence>MIELTKGLNTVTLFPELGGAMGVWKFDGEDVFLPVGNPDLKAQKGEAVGAYPLVPYSNRIANGRFEVDGQTYQLDKNMGEHPHTIHGNAWELPWTVAHKTDSHAVLVLEHRPNVEARADERQWPFAYRAALIYQLHNDGLAVEMVVENLDTVEQPVGFGFHPFLAAQGPATLRFDADAAWVTDENGLPVRQEKTQNEWSFTQPVDAHARFIDNCFSGFKGEAELVRPDVGLTIRIEADPVFGHVVVFTAPDGPFVAVEPVTNMTDAINHPEIAGRGLHVLKPAGRVGGTMRFRVKRSG</sequence>
<name>A0A4Y6V904_9PROT</name>
<dbReference type="RefSeq" id="WP_141492994.1">
    <property type="nucleotide sequence ID" value="NZ_CP032485.1"/>
</dbReference>
<dbReference type="SUPFAM" id="SSF74650">
    <property type="entry name" value="Galactose mutarotase-like"/>
    <property type="match status" value="1"/>
</dbReference>
<protein>
    <submittedName>
        <fullName evidence="1">Aldose 1-epimerase</fullName>
    </submittedName>
</protein>
<dbReference type="InterPro" id="IPR014718">
    <property type="entry name" value="GH-type_carb-bd"/>
</dbReference>
<gene>
    <name evidence="1" type="ORF">D5366_07860</name>
</gene>
<dbReference type="GO" id="GO:0030246">
    <property type="term" value="F:carbohydrate binding"/>
    <property type="evidence" value="ECO:0007669"/>
    <property type="project" value="InterPro"/>
</dbReference>
<evidence type="ECO:0000313" key="2">
    <source>
        <dbReference type="Proteomes" id="UP000317214"/>
    </source>
</evidence>
<proteinExistence type="predicted"/>
<dbReference type="CDD" id="cd09021">
    <property type="entry name" value="Aldose_epim_Ec_YphB"/>
    <property type="match status" value="1"/>
</dbReference>